<dbReference type="RefSeq" id="WP_061213643.1">
    <property type="nucleotide sequence ID" value="NZ_DCDX01000007.1"/>
</dbReference>
<comment type="caution">
    <text evidence="2">The sequence shown here is derived from an EMBL/GenBank/DDBJ whole genome shotgun (WGS) entry which is preliminary data.</text>
</comment>
<dbReference type="InterPro" id="IPR043723">
    <property type="entry name" value="DUF5665"/>
</dbReference>
<dbReference type="STRING" id="378794.GCA_001570625_01133"/>
<reference evidence="2 3" key="1">
    <citation type="journal article" date="2018" name="Nat. Biotechnol.">
        <title>A standardized bacterial taxonomy based on genome phylogeny substantially revises the tree of life.</title>
        <authorList>
            <person name="Parks D.H."/>
            <person name="Chuvochina M."/>
            <person name="Waite D.W."/>
            <person name="Rinke C."/>
            <person name="Skarshewski A."/>
            <person name="Chaumeil P.A."/>
            <person name="Hugenholtz P."/>
        </authorList>
    </citation>
    <scope>NUCLEOTIDE SEQUENCE [LARGE SCALE GENOMIC DNA]</scope>
    <source>
        <strain evidence="2">UBA10948</strain>
    </source>
</reference>
<dbReference type="EMBL" id="DNZF01000245">
    <property type="protein sequence ID" value="HBK54509.1"/>
    <property type="molecule type" value="Genomic_DNA"/>
</dbReference>
<gene>
    <name evidence="2" type="ORF">DDZ44_11285</name>
</gene>
<dbReference type="Proteomes" id="UP000263273">
    <property type="component" value="Unassembled WGS sequence"/>
</dbReference>
<dbReference type="AlphaFoldDB" id="A0A354YZ74"/>
<evidence type="ECO:0000313" key="2">
    <source>
        <dbReference type="EMBL" id="HBK54509.1"/>
    </source>
</evidence>
<accession>A0A354YZ74</accession>
<sequence length="105" mass="12168">MPEREPGRDESHYLQELNRKMDELSLNMEKLGIAEYLEMLRNPRRLFFINFWAGLSRGFGMAIGFTILAAIVIYFLQKLIILNVPLIGDFIADLVAIVQNQLRVQ</sequence>
<feature type="transmembrane region" description="Helical" evidence="1">
    <location>
        <begin position="80"/>
        <end position="98"/>
    </location>
</feature>
<protein>
    <submittedName>
        <fullName evidence="2">Uncharacterized protein</fullName>
    </submittedName>
</protein>
<name>A0A354YZ74_9FIRM</name>
<proteinExistence type="predicted"/>
<evidence type="ECO:0000313" key="3">
    <source>
        <dbReference type="Proteomes" id="UP000263273"/>
    </source>
</evidence>
<keyword evidence="1" id="KW-1133">Transmembrane helix</keyword>
<feature type="transmembrane region" description="Helical" evidence="1">
    <location>
        <begin position="47"/>
        <end position="74"/>
    </location>
</feature>
<dbReference type="Pfam" id="PF18910">
    <property type="entry name" value="DUF5665"/>
    <property type="match status" value="1"/>
</dbReference>
<organism evidence="2 3">
    <name type="scientific">Syntrophomonas wolfei</name>
    <dbReference type="NCBI Taxonomy" id="863"/>
    <lineage>
        <taxon>Bacteria</taxon>
        <taxon>Bacillati</taxon>
        <taxon>Bacillota</taxon>
        <taxon>Clostridia</taxon>
        <taxon>Eubacteriales</taxon>
        <taxon>Syntrophomonadaceae</taxon>
        <taxon>Syntrophomonas</taxon>
    </lineage>
</organism>
<evidence type="ECO:0000256" key="1">
    <source>
        <dbReference type="SAM" id="Phobius"/>
    </source>
</evidence>
<keyword evidence="1" id="KW-0812">Transmembrane</keyword>
<keyword evidence="1" id="KW-0472">Membrane</keyword>